<evidence type="ECO:0000256" key="1">
    <source>
        <dbReference type="SAM" id="MobiDB-lite"/>
    </source>
</evidence>
<feature type="compositionally biased region" description="Basic and acidic residues" evidence="1">
    <location>
        <begin position="100"/>
        <end position="109"/>
    </location>
</feature>
<sequence>MRGLPAVSQVNGRGRVRWHGWREARQQGMTQAATGVGAGGSPRQGLVRATWLGTLLQGVSGGVKVAICTRLCTTRVPAPVWPTEGCSPRPALVPEQCPPHSKEREGVPW</sequence>
<evidence type="ECO:0000313" key="2">
    <source>
        <dbReference type="EMBL" id="MPC86474.1"/>
    </source>
</evidence>
<gene>
    <name evidence="2" type="ORF">E2C01_081304</name>
</gene>
<name>A0A5B7J1X9_PORTR</name>
<feature type="region of interest" description="Disordered" evidence="1">
    <location>
        <begin position="83"/>
        <end position="109"/>
    </location>
</feature>
<comment type="caution">
    <text evidence="2">The sequence shown here is derived from an EMBL/GenBank/DDBJ whole genome shotgun (WGS) entry which is preliminary data.</text>
</comment>
<dbReference type="Proteomes" id="UP000324222">
    <property type="component" value="Unassembled WGS sequence"/>
</dbReference>
<proteinExistence type="predicted"/>
<evidence type="ECO:0000313" key="3">
    <source>
        <dbReference type="Proteomes" id="UP000324222"/>
    </source>
</evidence>
<organism evidence="2 3">
    <name type="scientific">Portunus trituberculatus</name>
    <name type="common">Swimming crab</name>
    <name type="synonym">Neptunus trituberculatus</name>
    <dbReference type="NCBI Taxonomy" id="210409"/>
    <lineage>
        <taxon>Eukaryota</taxon>
        <taxon>Metazoa</taxon>
        <taxon>Ecdysozoa</taxon>
        <taxon>Arthropoda</taxon>
        <taxon>Crustacea</taxon>
        <taxon>Multicrustacea</taxon>
        <taxon>Malacostraca</taxon>
        <taxon>Eumalacostraca</taxon>
        <taxon>Eucarida</taxon>
        <taxon>Decapoda</taxon>
        <taxon>Pleocyemata</taxon>
        <taxon>Brachyura</taxon>
        <taxon>Eubrachyura</taxon>
        <taxon>Portunoidea</taxon>
        <taxon>Portunidae</taxon>
        <taxon>Portuninae</taxon>
        <taxon>Portunus</taxon>
    </lineage>
</organism>
<dbReference type="EMBL" id="VSRR010071577">
    <property type="protein sequence ID" value="MPC86474.1"/>
    <property type="molecule type" value="Genomic_DNA"/>
</dbReference>
<accession>A0A5B7J1X9</accession>
<dbReference type="AlphaFoldDB" id="A0A5B7J1X9"/>
<protein>
    <submittedName>
        <fullName evidence="2">Uncharacterized protein</fullName>
    </submittedName>
</protein>
<reference evidence="2 3" key="1">
    <citation type="submission" date="2019-05" db="EMBL/GenBank/DDBJ databases">
        <title>Another draft genome of Portunus trituberculatus and its Hox gene families provides insights of decapod evolution.</title>
        <authorList>
            <person name="Jeong J.-H."/>
            <person name="Song I."/>
            <person name="Kim S."/>
            <person name="Choi T."/>
            <person name="Kim D."/>
            <person name="Ryu S."/>
            <person name="Kim W."/>
        </authorList>
    </citation>
    <scope>NUCLEOTIDE SEQUENCE [LARGE SCALE GENOMIC DNA]</scope>
    <source>
        <tissue evidence="2">Muscle</tissue>
    </source>
</reference>
<keyword evidence="3" id="KW-1185">Reference proteome</keyword>